<keyword evidence="2" id="KW-0732">Signal</keyword>
<dbReference type="EMBL" id="CH408029">
    <property type="protein sequence ID" value="EAQ93883.1"/>
    <property type="molecule type" value="Genomic_DNA"/>
</dbReference>
<feature type="region of interest" description="Disordered" evidence="1">
    <location>
        <begin position="185"/>
        <end position="228"/>
    </location>
</feature>
<accession>Q2HCD6</accession>
<protein>
    <submittedName>
        <fullName evidence="3">Uncharacterized protein</fullName>
    </submittedName>
</protein>
<dbReference type="Proteomes" id="UP000001056">
    <property type="component" value="Unassembled WGS sequence"/>
</dbReference>
<evidence type="ECO:0000313" key="4">
    <source>
        <dbReference type="Proteomes" id="UP000001056"/>
    </source>
</evidence>
<dbReference type="GeneID" id="4386359"/>
<dbReference type="OrthoDB" id="4580573at2759"/>
<gene>
    <name evidence="3" type="ORF">CHGG_02118</name>
</gene>
<evidence type="ECO:0000313" key="3">
    <source>
        <dbReference type="EMBL" id="EAQ93883.1"/>
    </source>
</evidence>
<feature type="chain" id="PRO_5004209401" evidence="2">
    <location>
        <begin position="20"/>
        <end position="357"/>
    </location>
</feature>
<evidence type="ECO:0000256" key="2">
    <source>
        <dbReference type="SAM" id="SignalP"/>
    </source>
</evidence>
<reference evidence="4" key="1">
    <citation type="journal article" date="2015" name="Genome Announc.">
        <title>Draft genome sequence of the cellulolytic fungus Chaetomium globosum.</title>
        <authorList>
            <person name="Cuomo C.A."/>
            <person name="Untereiner W.A."/>
            <person name="Ma L.-J."/>
            <person name="Grabherr M."/>
            <person name="Birren B.W."/>
        </authorList>
    </citation>
    <scope>NUCLEOTIDE SEQUENCE [LARGE SCALE GENOMIC DNA]</scope>
    <source>
        <strain evidence="4">ATCC 6205 / CBS 148.51 / DSM 1962 / NBRC 6347 / NRRL 1970</strain>
    </source>
</reference>
<name>Q2HCD6_CHAGB</name>
<organism evidence="3 4">
    <name type="scientific">Chaetomium globosum (strain ATCC 6205 / CBS 148.51 / DSM 1962 / NBRC 6347 / NRRL 1970)</name>
    <name type="common">Soil fungus</name>
    <dbReference type="NCBI Taxonomy" id="306901"/>
    <lineage>
        <taxon>Eukaryota</taxon>
        <taxon>Fungi</taxon>
        <taxon>Dikarya</taxon>
        <taxon>Ascomycota</taxon>
        <taxon>Pezizomycotina</taxon>
        <taxon>Sordariomycetes</taxon>
        <taxon>Sordariomycetidae</taxon>
        <taxon>Sordariales</taxon>
        <taxon>Chaetomiaceae</taxon>
        <taxon>Chaetomium</taxon>
    </lineage>
</organism>
<dbReference type="VEuPathDB" id="FungiDB:CHGG_02118"/>
<proteinExistence type="predicted"/>
<dbReference type="InParanoid" id="Q2HCD6"/>
<keyword evidence="4" id="KW-1185">Reference proteome</keyword>
<evidence type="ECO:0000256" key="1">
    <source>
        <dbReference type="SAM" id="MobiDB-lite"/>
    </source>
</evidence>
<dbReference type="AlphaFoldDB" id="Q2HCD6"/>
<feature type="signal peptide" evidence="2">
    <location>
        <begin position="1"/>
        <end position="19"/>
    </location>
</feature>
<feature type="compositionally biased region" description="Polar residues" evidence="1">
    <location>
        <begin position="190"/>
        <end position="210"/>
    </location>
</feature>
<dbReference type="HOGENOM" id="CLU_776124_0_0_1"/>
<dbReference type="RefSeq" id="XP_001221339.1">
    <property type="nucleotide sequence ID" value="XM_001221338.1"/>
</dbReference>
<feature type="region of interest" description="Disordered" evidence="1">
    <location>
        <begin position="22"/>
        <end position="58"/>
    </location>
</feature>
<sequence>MHIARVAVTLALAASTTNALPWIKSRGDPNAPGVNADNLDTTREVHGKGSSPDSMHPSMKMVASSNQPVQQEMMEDSSLSVSQQMFLDQEHDIKPDLAAAAAPYRQSKEMIQLTRATEPQLSGEGSVMSSCSSEMPAVQQKAMDIQDHGAATDVSRSENKINNFAVKARELFRVFGQAWDQRAKLEHGEQQQGTVKYTANANQDKSQVSLPTDRENPVNVQKQQAADSMWQAEKVRQVRNHESYNQRPENESADIDGQQHSAMPQNQNYARSHMDGSNVQAHEMEQMNGWQSLDREQHQEHMNMRETKCRHQQQQMQEQEQMQEQMQVRPEMAEDLQSAMNDIHRLMPSQSHRGIPV</sequence>